<dbReference type="EMBL" id="CM056742">
    <property type="protein sequence ID" value="KAJ8674889.1"/>
    <property type="molecule type" value="Genomic_DNA"/>
</dbReference>
<evidence type="ECO:0000313" key="1">
    <source>
        <dbReference type="EMBL" id="KAJ8674889.1"/>
    </source>
</evidence>
<keyword evidence="2" id="KW-1185">Reference proteome</keyword>
<evidence type="ECO:0000313" key="2">
    <source>
        <dbReference type="Proteomes" id="UP001239111"/>
    </source>
</evidence>
<sequence>MLFRVVLLISLSSMLIINSKAQPTSSPSPTNAQNSSVVMDADQRVRRGTDQANPIATDDQAQGSSTNAPSGAVEAQPSDAVSNSAPIKRSVGQEKVQAVACPCG</sequence>
<comment type="caution">
    <text evidence="1">The sequence shown here is derived from an EMBL/GenBank/DDBJ whole genome shotgun (WGS) entry which is preliminary data.</text>
</comment>
<proteinExistence type="predicted"/>
<reference evidence="1" key="1">
    <citation type="submission" date="2023-04" db="EMBL/GenBank/DDBJ databases">
        <title>A chromosome-level genome assembly of the parasitoid wasp Eretmocerus hayati.</title>
        <authorList>
            <person name="Zhong Y."/>
            <person name="Liu S."/>
            <person name="Liu Y."/>
        </authorList>
    </citation>
    <scope>NUCLEOTIDE SEQUENCE</scope>
    <source>
        <strain evidence="1">ZJU_SS_LIU_2023</strain>
    </source>
</reference>
<dbReference type="Proteomes" id="UP001239111">
    <property type="component" value="Chromosome 2"/>
</dbReference>
<organism evidence="1 2">
    <name type="scientific">Eretmocerus hayati</name>
    <dbReference type="NCBI Taxonomy" id="131215"/>
    <lineage>
        <taxon>Eukaryota</taxon>
        <taxon>Metazoa</taxon>
        <taxon>Ecdysozoa</taxon>
        <taxon>Arthropoda</taxon>
        <taxon>Hexapoda</taxon>
        <taxon>Insecta</taxon>
        <taxon>Pterygota</taxon>
        <taxon>Neoptera</taxon>
        <taxon>Endopterygota</taxon>
        <taxon>Hymenoptera</taxon>
        <taxon>Apocrita</taxon>
        <taxon>Proctotrupomorpha</taxon>
        <taxon>Chalcidoidea</taxon>
        <taxon>Aphelinidae</taxon>
        <taxon>Aphelininae</taxon>
        <taxon>Eretmocerus</taxon>
    </lineage>
</organism>
<name>A0ACC2NUI7_9HYME</name>
<accession>A0ACC2NUI7</accession>
<gene>
    <name evidence="1" type="ORF">QAD02_010675</name>
</gene>
<protein>
    <submittedName>
        <fullName evidence="1">Uncharacterized protein</fullName>
    </submittedName>
</protein>